<keyword evidence="2" id="KW-1185">Reference proteome</keyword>
<organism evidence="1 2">
    <name type="scientific">Aphis craccivora</name>
    <name type="common">Cowpea aphid</name>
    <dbReference type="NCBI Taxonomy" id="307492"/>
    <lineage>
        <taxon>Eukaryota</taxon>
        <taxon>Metazoa</taxon>
        <taxon>Ecdysozoa</taxon>
        <taxon>Arthropoda</taxon>
        <taxon>Hexapoda</taxon>
        <taxon>Insecta</taxon>
        <taxon>Pterygota</taxon>
        <taxon>Neoptera</taxon>
        <taxon>Paraneoptera</taxon>
        <taxon>Hemiptera</taxon>
        <taxon>Sternorrhyncha</taxon>
        <taxon>Aphidomorpha</taxon>
        <taxon>Aphidoidea</taxon>
        <taxon>Aphididae</taxon>
        <taxon>Aphidini</taxon>
        <taxon>Aphis</taxon>
        <taxon>Aphis</taxon>
    </lineage>
</organism>
<accession>A0A6G0ZP26</accession>
<reference evidence="1 2" key="1">
    <citation type="submission" date="2019-08" db="EMBL/GenBank/DDBJ databases">
        <title>Whole genome of Aphis craccivora.</title>
        <authorList>
            <person name="Voronova N.V."/>
            <person name="Shulinski R.S."/>
            <person name="Bandarenka Y.V."/>
            <person name="Zhorov D.G."/>
            <person name="Warner D."/>
        </authorList>
    </citation>
    <scope>NUCLEOTIDE SEQUENCE [LARGE SCALE GENOMIC DNA]</scope>
    <source>
        <strain evidence="1">180601</strain>
        <tissue evidence="1">Whole Body</tissue>
    </source>
</reference>
<name>A0A6G0ZP26_APHCR</name>
<sequence>MQHLPKWATGLRKLHFCRTESLSGATRLLRSLRHLKTKISPDLLCKTTLGRPKNCYRRCAWQTNSITRMRINVKSLTLKGFNF</sequence>
<dbReference type="EMBL" id="VUJU01000088">
    <property type="protein sequence ID" value="KAF0773195.1"/>
    <property type="molecule type" value="Genomic_DNA"/>
</dbReference>
<dbReference type="AlphaFoldDB" id="A0A6G0ZP26"/>
<gene>
    <name evidence="1" type="ORF">FWK35_00001104</name>
</gene>
<evidence type="ECO:0000313" key="2">
    <source>
        <dbReference type="Proteomes" id="UP000478052"/>
    </source>
</evidence>
<dbReference type="Proteomes" id="UP000478052">
    <property type="component" value="Unassembled WGS sequence"/>
</dbReference>
<proteinExistence type="predicted"/>
<comment type="caution">
    <text evidence="1">The sequence shown here is derived from an EMBL/GenBank/DDBJ whole genome shotgun (WGS) entry which is preliminary data.</text>
</comment>
<protein>
    <submittedName>
        <fullName evidence="1">Uncharacterized protein</fullName>
    </submittedName>
</protein>
<evidence type="ECO:0000313" key="1">
    <source>
        <dbReference type="EMBL" id="KAF0773195.1"/>
    </source>
</evidence>